<comment type="similarity">
    <text evidence="6">Belongs to the ABC-4 integral membrane protein family.</text>
</comment>
<evidence type="ECO:0000256" key="1">
    <source>
        <dbReference type="ARBA" id="ARBA00004651"/>
    </source>
</evidence>
<dbReference type="PANTHER" id="PTHR30572:SF4">
    <property type="entry name" value="ABC TRANSPORTER PERMEASE YTRF"/>
    <property type="match status" value="1"/>
</dbReference>
<evidence type="ECO:0000259" key="9">
    <source>
        <dbReference type="Pfam" id="PF12704"/>
    </source>
</evidence>
<dbReference type="Pfam" id="PF02687">
    <property type="entry name" value="FtsX"/>
    <property type="match status" value="1"/>
</dbReference>
<evidence type="ECO:0000256" key="2">
    <source>
        <dbReference type="ARBA" id="ARBA00022475"/>
    </source>
</evidence>
<protein>
    <submittedName>
        <fullName evidence="10">ABC efflux pump, inner membrane subunit</fullName>
    </submittedName>
</protein>
<evidence type="ECO:0000256" key="5">
    <source>
        <dbReference type="ARBA" id="ARBA00023136"/>
    </source>
</evidence>
<organism evidence="10 11">
    <name type="scientific">Candidatus Sulfotelmatobacter kueseliae</name>
    <dbReference type="NCBI Taxonomy" id="2042962"/>
    <lineage>
        <taxon>Bacteria</taxon>
        <taxon>Pseudomonadati</taxon>
        <taxon>Acidobacteriota</taxon>
        <taxon>Terriglobia</taxon>
        <taxon>Terriglobales</taxon>
        <taxon>Candidatus Korobacteraceae</taxon>
        <taxon>Candidatus Sulfotelmatobacter</taxon>
    </lineage>
</organism>
<dbReference type="InterPro" id="IPR025857">
    <property type="entry name" value="MacB_PCD"/>
</dbReference>
<dbReference type="InterPro" id="IPR003838">
    <property type="entry name" value="ABC3_permease_C"/>
</dbReference>
<gene>
    <name evidence="10" type="ORF">SBA1_1400001</name>
</gene>
<evidence type="ECO:0000313" key="10">
    <source>
        <dbReference type="EMBL" id="SPF35570.1"/>
    </source>
</evidence>
<dbReference type="Proteomes" id="UP000238701">
    <property type="component" value="Unassembled WGS sequence"/>
</dbReference>
<accession>A0A2U3K7N1</accession>
<dbReference type="InterPro" id="IPR050250">
    <property type="entry name" value="Macrolide_Exporter_MacB"/>
</dbReference>
<feature type="transmembrane region" description="Helical" evidence="7">
    <location>
        <begin position="376"/>
        <end position="398"/>
    </location>
</feature>
<reference evidence="11" key="1">
    <citation type="submission" date="2018-02" db="EMBL/GenBank/DDBJ databases">
        <authorList>
            <person name="Hausmann B."/>
        </authorList>
    </citation>
    <scope>NUCLEOTIDE SEQUENCE [LARGE SCALE GENOMIC DNA]</scope>
    <source>
        <strain evidence="11">Peat soil MAG SbA1</strain>
    </source>
</reference>
<keyword evidence="2" id="KW-1003">Cell membrane</keyword>
<keyword evidence="5 7" id="KW-0472">Membrane</keyword>
<proteinExistence type="inferred from homology"/>
<comment type="subcellular location">
    <subcellularLocation>
        <location evidence="1">Cell membrane</location>
        <topology evidence="1">Multi-pass membrane protein</topology>
    </subcellularLocation>
</comment>
<feature type="domain" description="ABC3 transporter permease C-terminal" evidence="8">
    <location>
        <begin position="291"/>
        <end position="404"/>
    </location>
</feature>
<dbReference type="GO" id="GO:0022857">
    <property type="term" value="F:transmembrane transporter activity"/>
    <property type="evidence" value="ECO:0007669"/>
    <property type="project" value="TreeGrafter"/>
</dbReference>
<evidence type="ECO:0000313" key="11">
    <source>
        <dbReference type="Proteomes" id="UP000238701"/>
    </source>
</evidence>
<evidence type="ECO:0000256" key="3">
    <source>
        <dbReference type="ARBA" id="ARBA00022692"/>
    </source>
</evidence>
<evidence type="ECO:0000256" key="7">
    <source>
        <dbReference type="SAM" id="Phobius"/>
    </source>
</evidence>
<keyword evidence="3 7" id="KW-0812">Transmembrane</keyword>
<dbReference type="PANTHER" id="PTHR30572">
    <property type="entry name" value="MEMBRANE COMPONENT OF TRANSPORTER-RELATED"/>
    <property type="match status" value="1"/>
</dbReference>
<feature type="domain" description="MacB-like periplasmic core" evidence="9">
    <location>
        <begin position="22"/>
        <end position="220"/>
    </location>
</feature>
<sequence length="415" mass="45279">MRMLLDIVRQSLATLWAHKLRSFLTMFGIAWGVGSLLLLVGLGEGFRSGQEKQLANLGQNIMFMFPGRIPAVEGSTQSGQTYYFTYKDYVAIRNEAQFVGAISPVLNREDIRAVSDYGSTNGQVFGVASDYNQIRNVPVEPGRWFNDQDNSERRRVAVVGWELLKNMFPGRPAVGSTILLNGINFDVVGIVAKVGRDGNNGTNARIFIPVETMRDLFPLTQANSEGAISFLNYQPITKDLHAEAKDEIHRIIARRHGFDPKLQDAFEDWDTIENMKRVGKIFDAMDWFLGVVGVVTLGLGAIGIVNIMLVSVTERTKEIGLRKALGATYRAILTQFFIEGAFLTAFSGGIGLAVAIGFVTLLAMLPSPEGFDTPRIIPASALAAIGSLAIAGIAAGLYPARKAALLPPVEALRQE</sequence>
<feature type="transmembrane region" description="Helical" evidence="7">
    <location>
        <begin position="20"/>
        <end position="42"/>
    </location>
</feature>
<dbReference type="OrthoDB" id="9770036at2"/>
<dbReference type="Pfam" id="PF12704">
    <property type="entry name" value="MacB_PCD"/>
    <property type="match status" value="1"/>
</dbReference>
<dbReference type="AlphaFoldDB" id="A0A2U3K7N1"/>
<evidence type="ECO:0000256" key="6">
    <source>
        <dbReference type="ARBA" id="ARBA00038076"/>
    </source>
</evidence>
<feature type="transmembrane region" description="Helical" evidence="7">
    <location>
        <begin position="287"/>
        <end position="310"/>
    </location>
</feature>
<evidence type="ECO:0000256" key="4">
    <source>
        <dbReference type="ARBA" id="ARBA00022989"/>
    </source>
</evidence>
<evidence type="ECO:0000259" key="8">
    <source>
        <dbReference type="Pfam" id="PF02687"/>
    </source>
</evidence>
<feature type="transmembrane region" description="Helical" evidence="7">
    <location>
        <begin position="331"/>
        <end position="364"/>
    </location>
</feature>
<name>A0A2U3K7N1_9BACT</name>
<keyword evidence="4 7" id="KW-1133">Transmembrane helix</keyword>
<dbReference type="GO" id="GO:0005886">
    <property type="term" value="C:plasma membrane"/>
    <property type="evidence" value="ECO:0007669"/>
    <property type="project" value="UniProtKB-SubCell"/>
</dbReference>
<dbReference type="EMBL" id="OMOD01000047">
    <property type="protein sequence ID" value="SPF35570.1"/>
    <property type="molecule type" value="Genomic_DNA"/>
</dbReference>